<dbReference type="EMBL" id="LK933393">
    <property type="protein sequence ID" value="CDT73708.1"/>
    <property type="molecule type" value="Genomic_DNA"/>
</dbReference>
<dbReference type="RefSeq" id="WP_009894686.1">
    <property type="nucleotide sequence ID" value="NZ_BINM01000007.1"/>
</dbReference>
<reference evidence="2" key="1">
    <citation type="submission" date="2014-07" db="EMBL/GenBank/DDBJ databases">
        <authorList>
            <person name="Monot Marc"/>
        </authorList>
    </citation>
    <scope>NUCLEOTIDE SEQUENCE</scope>
    <source>
        <strain evidence="2">7032989</strain>
        <strain evidence="1">7032994</strain>
    </source>
</reference>
<name>A0A031WJZ2_CLODI</name>
<accession>A0A031WJZ2</accession>
<evidence type="ECO:0000313" key="4">
    <source>
        <dbReference type="Proteomes" id="UP000411588"/>
    </source>
</evidence>
<dbReference type="PATRIC" id="fig|1496.1373.peg.2418"/>
<organism evidence="2">
    <name type="scientific">Clostridioides difficile</name>
    <name type="common">Peptoclostridium difficile</name>
    <dbReference type="NCBI Taxonomy" id="1496"/>
    <lineage>
        <taxon>Bacteria</taxon>
        <taxon>Bacillati</taxon>
        <taxon>Bacillota</taxon>
        <taxon>Clostridia</taxon>
        <taxon>Peptostreptococcales</taxon>
        <taxon>Peptostreptococcaceae</taxon>
        <taxon>Clostridioides</taxon>
    </lineage>
</organism>
<sequence>MVELVKEFDLQTIKVGNAVKVNCKRFGFEIDCIVVVATEKELNLAYFDEGRGCMEYQALITEDIQDGDYEIKILS</sequence>
<dbReference type="EMBL" id="CAADAN010000012">
    <property type="protein sequence ID" value="VFD34121.1"/>
    <property type="molecule type" value="Genomic_DNA"/>
</dbReference>
<gene>
    <name evidence="2" type="ORF">BN1095_690032</name>
    <name evidence="1" type="ORF">BN1097_530061</name>
    <name evidence="3" type="ORF">SAMEA1402399_02932</name>
</gene>
<reference evidence="3 4" key="2">
    <citation type="submission" date="2019-02" db="EMBL/GenBank/DDBJ databases">
        <authorList>
            <consortium name="Pathogen Informatics"/>
        </authorList>
    </citation>
    <scope>NUCLEOTIDE SEQUENCE [LARGE SCALE GENOMIC DNA]</scope>
    <source>
        <strain evidence="4">clo34</strain>
        <strain evidence="3">Clo34</strain>
    </source>
</reference>
<proteinExistence type="predicted"/>
<dbReference type="Proteomes" id="UP000411588">
    <property type="component" value="Unassembled WGS sequence"/>
</dbReference>
<protein>
    <submittedName>
        <fullName evidence="2">Uncharacterized protein</fullName>
    </submittedName>
</protein>
<evidence type="ECO:0000313" key="2">
    <source>
        <dbReference type="EMBL" id="CDT73708.1"/>
    </source>
</evidence>
<evidence type="ECO:0000313" key="1">
    <source>
        <dbReference type="EMBL" id="CDS85680.1"/>
    </source>
</evidence>
<dbReference type="EMBL" id="LK932391">
    <property type="protein sequence ID" value="CDS85680.1"/>
    <property type="molecule type" value="Genomic_DNA"/>
</dbReference>
<evidence type="ECO:0000313" key="3">
    <source>
        <dbReference type="EMBL" id="VFD34121.1"/>
    </source>
</evidence>
<dbReference type="AlphaFoldDB" id="A0A031WJZ2"/>